<dbReference type="EMBL" id="JFAX01000017">
    <property type="protein sequence ID" value="EXI66057.1"/>
    <property type="molecule type" value="Genomic_DNA"/>
</dbReference>
<dbReference type="NCBIfam" id="NF000642">
    <property type="entry name" value="PRK00024.1"/>
    <property type="match status" value="1"/>
</dbReference>
<dbReference type="Gene3D" id="1.10.150.20">
    <property type="entry name" value="5' to 3' exonuclease, C-terminal subdomain"/>
    <property type="match status" value="1"/>
</dbReference>
<dbReference type="InterPro" id="IPR010994">
    <property type="entry name" value="RuvA_2-like"/>
</dbReference>
<dbReference type="Gene3D" id="3.40.140.10">
    <property type="entry name" value="Cytidine Deaminase, domain 2"/>
    <property type="match status" value="1"/>
</dbReference>
<dbReference type="AlphaFoldDB" id="A0A011NN43"/>
<dbReference type="Pfam" id="PF04002">
    <property type="entry name" value="RadC"/>
    <property type="match status" value="1"/>
</dbReference>
<evidence type="ECO:0000256" key="1">
    <source>
        <dbReference type="ARBA" id="ARBA00022670"/>
    </source>
</evidence>
<dbReference type="PROSITE" id="PS01302">
    <property type="entry name" value="UPF0758"/>
    <property type="match status" value="1"/>
</dbReference>
<accession>A0A011NN43</accession>
<evidence type="ECO:0000256" key="4">
    <source>
        <dbReference type="ARBA" id="ARBA00022833"/>
    </source>
</evidence>
<dbReference type="NCBIfam" id="TIGR00608">
    <property type="entry name" value="radc"/>
    <property type="match status" value="1"/>
</dbReference>
<dbReference type="GO" id="GO:0008237">
    <property type="term" value="F:metallopeptidase activity"/>
    <property type="evidence" value="ECO:0007669"/>
    <property type="project" value="UniProtKB-KW"/>
</dbReference>
<sequence>MAITDWPEDERPRERLLARGAASLSDAELLAIFLRVGSRGTSAVDLARNLIRRFGSLNSLFAAGRNEFSEVPGMGPAKYAQLQAVLEMARRALAEEMKQRSTFASPGAVRDYLRLHLAGLEHEVFVALWLDAQNRLIAAEELFRGTLTQTSVYPREVVKRALWHNAAAVVLAHNHPSGVAEPSRADELLTSELKQVLALVEVRVLDHFIVAAQAAPLSFAERGLL</sequence>
<dbReference type="CDD" id="cd08071">
    <property type="entry name" value="MPN_DUF2466"/>
    <property type="match status" value="1"/>
</dbReference>
<dbReference type="PANTHER" id="PTHR30471">
    <property type="entry name" value="DNA REPAIR PROTEIN RADC"/>
    <property type="match status" value="1"/>
</dbReference>
<dbReference type="PROSITE" id="PS50249">
    <property type="entry name" value="MPN"/>
    <property type="match status" value="1"/>
</dbReference>
<gene>
    <name evidence="8" type="ORF">AW08_02796</name>
</gene>
<evidence type="ECO:0000256" key="3">
    <source>
        <dbReference type="ARBA" id="ARBA00022801"/>
    </source>
</evidence>
<evidence type="ECO:0000256" key="2">
    <source>
        <dbReference type="ARBA" id="ARBA00022723"/>
    </source>
</evidence>
<evidence type="ECO:0000256" key="5">
    <source>
        <dbReference type="ARBA" id="ARBA00023049"/>
    </source>
</evidence>
<dbReference type="InterPro" id="IPR025657">
    <property type="entry name" value="RadC_JAB"/>
</dbReference>
<keyword evidence="2" id="KW-0479">Metal-binding</keyword>
<evidence type="ECO:0000259" key="7">
    <source>
        <dbReference type="PROSITE" id="PS50249"/>
    </source>
</evidence>
<keyword evidence="5" id="KW-0482">Metalloprotease</keyword>
<evidence type="ECO:0000313" key="9">
    <source>
        <dbReference type="Proteomes" id="UP000020218"/>
    </source>
</evidence>
<dbReference type="InterPro" id="IPR020891">
    <property type="entry name" value="UPF0758_CS"/>
</dbReference>
<comment type="similarity">
    <text evidence="6">Belongs to the UPF0758 family.</text>
</comment>
<dbReference type="STRING" id="1454001.AW08_02796"/>
<dbReference type="SUPFAM" id="SSF102712">
    <property type="entry name" value="JAB1/MPN domain"/>
    <property type="match status" value="1"/>
</dbReference>
<dbReference type="GO" id="GO:0006508">
    <property type="term" value="P:proteolysis"/>
    <property type="evidence" value="ECO:0007669"/>
    <property type="project" value="UniProtKB-KW"/>
</dbReference>
<keyword evidence="3" id="KW-0378">Hydrolase</keyword>
<dbReference type="Pfam" id="PF20582">
    <property type="entry name" value="UPF0758_N"/>
    <property type="match status" value="1"/>
</dbReference>
<organism evidence="8 9">
    <name type="scientific">Candidatus Accumulibacter adjunctus</name>
    <dbReference type="NCBI Taxonomy" id="1454001"/>
    <lineage>
        <taxon>Bacteria</taxon>
        <taxon>Pseudomonadati</taxon>
        <taxon>Pseudomonadota</taxon>
        <taxon>Betaproteobacteria</taxon>
        <taxon>Candidatus Accumulibacter</taxon>
    </lineage>
</organism>
<comment type="caution">
    <text evidence="8">The sequence shown here is derived from an EMBL/GenBank/DDBJ whole genome shotgun (WGS) entry which is preliminary data.</text>
</comment>
<keyword evidence="9" id="KW-1185">Reference proteome</keyword>
<feature type="domain" description="MPN" evidence="7">
    <location>
        <begin position="102"/>
        <end position="225"/>
    </location>
</feature>
<evidence type="ECO:0000313" key="8">
    <source>
        <dbReference type="EMBL" id="EXI66057.1"/>
    </source>
</evidence>
<reference evidence="8" key="1">
    <citation type="submission" date="2014-02" db="EMBL/GenBank/DDBJ databases">
        <title>Expanding our view of genomic diversity in Candidatus Accumulibacter clades.</title>
        <authorList>
            <person name="Skennerton C.T."/>
            <person name="Barr J.J."/>
            <person name="Slater F.R."/>
            <person name="Bond P.L."/>
            <person name="Tyson G.W."/>
        </authorList>
    </citation>
    <scope>NUCLEOTIDE SEQUENCE [LARGE SCALE GENOMIC DNA]</scope>
</reference>
<dbReference type="Proteomes" id="UP000020218">
    <property type="component" value="Unassembled WGS sequence"/>
</dbReference>
<keyword evidence="4" id="KW-0862">Zinc</keyword>
<name>A0A011NN43_9PROT</name>
<keyword evidence="1" id="KW-0645">Protease</keyword>
<protein>
    <submittedName>
        <fullName evidence="8">DNA repair protein RadC</fullName>
    </submittedName>
</protein>
<dbReference type="GO" id="GO:0046872">
    <property type="term" value="F:metal ion binding"/>
    <property type="evidence" value="ECO:0007669"/>
    <property type="project" value="UniProtKB-KW"/>
</dbReference>
<dbReference type="InterPro" id="IPR046778">
    <property type="entry name" value="UPF0758_N"/>
</dbReference>
<dbReference type="SUPFAM" id="SSF47781">
    <property type="entry name" value="RuvA domain 2-like"/>
    <property type="match status" value="1"/>
</dbReference>
<dbReference type="InterPro" id="IPR001405">
    <property type="entry name" value="UPF0758"/>
</dbReference>
<dbReference type="PANTHER" id="PTHR30471:SF3">
    <property type="entry name" value="UPF0758 PROTEIN YEES-RELATED"/>
    <property type="match status" value="1"/>
</dbReference>
<dbReference type="InterPro" id="IPR037518">
    <property type="entry name" value="MPN"/>
</dbReference>
<dbReference type="PATRIC" id="fig|1454001.3.peg.2848"/>
<proteinExistence type="inferred from homology"/>
<evidence type="ECO:0000256" key="6">
    <source>
        <dbReference type="RuleBase" id="RU003797"/>
    </source>
</evidence>